<dbReference type="RefSeq" id="WP_050004884.1">
    <property type="nucleotide sequence ID" value="NZ_JXXK01000006.1"/>
</dbReference>
<dbReference type="GeneID" id="42856170"/>
<accession>A0A0D8J3T9</accession>
<evidence type="ECO:0000313" key="1">
    <source>
        <dbReference type="EMBL" id="KJF40458.1"/>
    </source>
</evidence>
<dbReference type="EMBL" id="JXXK01000006">
    <property type="protein sequence ID" value="KJF40458.1"/>
    <property type="molecule type" value="Genomic_DNA"/>
</dbReference>
<reference evidence="1" key="1">
    <citation type="submission" date="2015-02" db="EMBL/GenBank/DDBJ databases">
        <title>A novel member of the family Ruminococcaceae isolated from human feces.</title>
        <authorList>
            <person name="Shkoporov A.N."/>
            <person name="Chaplin A.V."/>
            <person name="Motuzova O.V."/>
            <person name="Kafarskaia L.I."/>
            <person name="Khokhlova E.V."/>
            <person name="Efimov B.A."/>
        </authorList>
    </citation>
    <scope>NUCLEOTIDE SEQUENCE [LARGE SCALE GENOMIC DNA]</scope>
    <source>
        <strain evidence="1">585-1</strain>
    </source>
</reference>
<protein>
    <submittedName>
        <fullName evidence="1">Uncharacterized protein</fullName>
    </submittedName>
</protein>
<organism evidence="1 2">
    <name type="scientific">Ruthenibacterium lactatiformans</name>
    <dbReference type="NCBI Taxonomy" id="1550024"/>
    <lineage>
        <taxon>Bacteria</taxon>
        <taxon>Bacillati</taxon>
        <taxon>Bacillota</taxon>
        <taxon>Clostridia</taxon>
        <taxon>Eubacteriales</taxon>
        <taxon>Oscillospiraceae</taxon>
        <taxon>Ruthenibacterium</taxon>
    </lineage>
</organism>
<sequence>MTLKDCTKAELLWLIDWMCTHSMFRHDLEIERALNDLEFERTRKRLDEARRLHEKSARLRRQYVELLTPYEGKPILDVPADVLDHASAILEEVQVLDKKWSRLMKV</sequence>
<dbReference type="Proteomes" id="UP000032483">
    <property type="component" value="Unassembled WGS sequence"/>
</dbReference>
<comment type="caution">
    <text evidence="1">The sequence shown here is derived from an EMBL/GenBank/DDBJ whole genome shotgun (WGS) entry which is preliminary data.</text>
</comment>
<name>A0A0D8J3T9_9FIRM</name>
<keyword evidence="2" id="KW-1185">Reference proteome</keyword>
<gene>
    <name evidence="1" type="ORF">TQ39_05975</name>
</gene>
<proteinExistence type="predicted"/>
<dbReference type="AlphaFoldDB" id="A0A0D8J3T9"/>
<evidence type="ECO:0000313" key="2">
    <source>
        <dbReference type="Proteomes" id="UP000032483"/>
    </source>
</evidence>